<dbReference type="InterPro" id="IPR000462">
    <property type="entry name" value="CDP-OH_P_trans"/>
</dbReference>
<dbReference type="PANTHER" id="PTHR14269:SF11">
    <property type="entry name" value="CDP-DIACYLGLYCEROL--GLYCEROL-3-PHOSPHATE 3-PHOSPHATIDYLTRANSFERASE"/>
    <property type="match status" value="1"/>
</dbReference>
<dbReference type="InterPro" id="IPR043130">
    <property type="entry name" value="CDP-OH_PTrfase_TM_dom"/>
</dbReference>
<comment type="pathway">
    <text evidence="2">Phospholipid metabolism; phosphatidylglycerol biosynthesis; phosphatidylglycerol from CDP-diacylglycerol: step 1/2.</text>
</comment>
<comment type="catalytic activity">
    <reaction evidence="14">
        <text>a CDP-1,2-diacyl-sn-glycerol + sn-glycerol 3-phosphate = a 1,2-diacyl-sn-glycero-3-phospho-(1'-sn-glycero-3'-phosphate) + CMP + H(+)</text>
        <dbReference type="Rhea" id="RHEA:12593"/>
        <dbReference type="ChEBI" id="CHEBI:15378"/>
        <dbReference type="ChEBI" id="CHEBI:57597"/>
        <dbReference type="ChEBI" id="CHEBI:58332"/>
        <dbReference type="ChEBI" id="CHEBI:60110"/>
        <dbReference type="ChEBI" id="CHEBI:60377"/>
        <dbReference type="EC" id="2.7.8.5"/>
    </reaction>
</comment>
<evidence type="ECO:0000256" key="15">
    <source>
        <dbReference type="RuleBase" id="RU003750"/>
    </source>
</evidence>
<dbReference type="InterPro" id="IPR048254">
    <property type="entry name" value="CDP_ALCOHOL_P_TRANSF_CS"/>
</dbReference>
<feature type="transmembrane region" description="Helical" evidence="16">
    <location>
        <begin position="76"/>
        <end position="95"/>
    </location>
</feature>
<evidence type="ECO:0000256" key="5">
    <source>
        <dbReference type="ARBA" id="ARBA00014944"/>
    </source>
</evidence>
<evidence type="ECO:0000256" key="14">
    <source>
        <dbReference type="ARBA" id="ARBA00048586"/>
    </source>
</evidence>
<keyword evidence="8 16" id="KW-0812">Transmembrane</keyword>
<comment type="subcellular location">
    <subcellularLocation>
        <location evidence="1">Membrane</location>
        <topology evidence="1">Multi-pass membrane protein</topology>
    </subcellularLocation>
</comment>
<comment type="similarity">
    <text evidence="3 15">Belongs to the CDP-alcohol phosphatidyltransferase class-I family.</text>
</comment>
<keyword evidence="9 16" id="KW-1133">Transmembrane helix</keyword>
<dbReference type="Pfam" id="PF01066">
    <property type="entry name" value="CDP-OH_P_transf"/>
    <property type="match status" value="1"/>
</dbReference>
<evidence type="ECO:0000256" key="2">
    <source>
        <dbReference type="ARBA" id="ARBA00005042"/>
    </source>
</evidence>
<dbReference type="Proteomes" id="UP000009881">
    <property type="component" value="Unassembled WGS sequence"/>
</dbReference>
<evidence type="ECO:0000313" key="17">
    <source>
        <dbReference type="EMBL" id="EKV32720.1"/>
    </source>
</evidence>
<dbReference type="RefSeq" id="WP_009538547.1">
    <property type="nucleotide sequence ID" value="NZ_ANHY01000002.1"/>
</dbReference>
<evidence type="ECO:0000256" key="1">
    <source>
        <dbReference type="ARBA" id="ARBA00004141"/>
    </source>
</evidence>
<evidence type="ECO:0000256" key="8">
    <source>
        <dbReference type="ARBA" id="ARBA00022692"/>
    </source>
</evidence>
<evidence type="ECO:0000256" key="16">
    <source>
        <dbReference type="SAM" id="Phobius"/>
    </source>
</evidence>
<dbReference type="PANTHER" id="PTHR14269">
    <property type="entry name" value="CDP-DIACYLGLYCEROL--GLYCEROL-3-PHOSPHATE 3-PHOSPHATIDYLTRANSFERASE-RELATED"/>
    <property type="match status" value="1"/>
</dbReference>
<evidence type="ECO:0000256" key="6">
    <source>
        <dbReference type="ARBA" id="ARBA00022516"/>
    </source>
</evidence>
<comment type="caution">
    <text evidence="17">The sequence shown here is derived from an EMBL/GenBank/DDBJ whole genome shotgun (WGS) entry which is preliminary data.</text>
</comment>
<evidence type="ECO:0000256" key="13">
    <source>
        <dbReference type="ARBA" id="ARBA00023264"/>
    </source>
</evidence>
<keyword evidence="13" id="KW-1208">Phospholipid metabolism</keyword>
<dbReference type="AlphaFoldDB" id="K9H3A7"/>
<sequence>MRPQRAIVKQLPNLLTIFRLLMVPVVVELILEGHLAWAFWVFVLAGVTDAVDGILARVLDARTKLGGFLDPLADKALLVSVFVALGWSGVLPSWIVTLVVFRDVLIVGGAILYEMVVGGLHMRPLLVSKANTVAQVALGAGTLAVEGLNLDAGPLVGVLTFAAAATTIASGAAYLWVWGRHALEATHEDDDR</sequence>
<dbReference type="GO" id="GO:0016020">
    <property type="term" value="C:membrane"/>
    <property type="evidence" value="ECO:0007669"/>
    <property type="project" value="UniProtKB-SubCell"/>
</dbReference>
<keyword evidence="7 15" id="KW-0808">Transferase</keyword>
<evidence type="ECO:0000256" key="7">
    <source>
        <dbReference type="ARBA" id="ARBA00022679"/>
    </source>
</evidence>
<dbReference type="GO" id="GO:0008444">
    <property type="term" value="F:CDP-diacylglycerol-glycerol-3-phosphate 3-phosphatidyltransferase activity"/>
    <property type="evidence" value="ECO:0007669"/>
    <property type="project" value="UniProtKB-EC"/>
</dbReference>
<keyword evidence="18" id="KW-1185">Reference proteome</keyword>
<dbReference type="eggNOG" id="COG0558">
    <property type="taxonomic scope" value="Bacteria"/>
</dbReference>
<dbReference type="PROSITE" id="PS00379">
    <property type="entry name" value="CDP_ALCOHOL_P_TRANSF"/>
    <property type="match status" value="1"/>
</dbReference>
<proteinExistence type="inferred from homology"/>
<evidence type="ECO:0000313" key="18">
    <source>
        <dbReference type="Proteomes" id="UP000009881"/>
    </source>
</evidence>
<dbReference type="PATRIC" id="fig|1238182.3.peg.95"/>
<evidence type="ECO:0000256" key="9">
    <source>
        <dbReference type="ARBA" id="ARBA00022989"/>
    </source>
</evidence>
<evidence type="ECO:0000256" key="10">
    <source>
        <dbReference type="ARBA" id="ARBA00023098"/>
    </source>
</evidence>
<evidence type="ECO:0000256" key="4">
    <source>
        <dbReference type="ARBA" id="ARBA00013170"/>
    </source>
</evidence>
<keyword evidence="10" id="KW-0443">Lipid metabolism</keyword>
<feature type="transmembrane region" description="Helical" evidence="16">
    <location>
        <begin position="156"/>
        <end position="177"/>
    </location>
</feature>
<keyword evidence="11 16" id="KW-0472">Membrane</keyword>
<dbReference type="InterPro" id="IPR004570">
    <property type="entry name" value="Phosphatidylglycerol_P_synth"/>
</dbReference>
<accession>K9H3A7</accession>
<dbReference type="EMBL" id="ANHY01000002">
    <property type="protein sequence ID" value="EKV32720.1"/>
    <property type="molecule type" value="Genomic_DNA"/>
</dbReference>
<evidence type="ECO:0000256" key="3">
    <source>
        <dbReference type="ARBA" id="ARBA00010441"/>
    </source>
</evidence>
<protein>
    <recommendedName>
        <fullName evidence="5">CDP-diacylglycerol--glycerol-3-phosphate 3-phosphatidyltransferase</fullName>
        <ecNumber evidence="4">2.7.8.5</ecNumber>
    </recommendedName>
</protein>
<dbReference type="EC" id="2.7.8.5" evidence="4"/>
<dbReference type="STRING" id="1238182.C882_1557"/>
<dbReference type="PIRSF" id="PIRSF000847">
    <property type="entry name" value="Phos_ph_gly_syn"/>
    <property type="match status" value="1"/>
</dbReference>
<feature type="transmembrane region" description="Helical" evidence="16">
    <location>
        <begin position="101"/>
        <end position="120"/>
    </location>
</feature>
<gene>
    <name evidence="17" type="ORF">C882_1557</name>
</gene>
<dbReference type="Gene3D" id="1.20.120.1760">
    <property type="match status" value="1"/>
</dbReference>
<keyword evidence="12" id="KW-0594">Phospholipid biosynthesis</keyword>
<reference evidence="17 18" key="1">
    <citation type="journal article" date="2013" name="Genome Announc.">
        <title>Draft Genome Sequence of an Alphaproteobacterium, Caenispirillum salinarum AK4(T), Isolated from a Solar Saltern.</title>
        <authorList>
            <person name="Khatri I."/>
            <person name="Singh A."/>
            <person name="Korpole S."/>
            <person name="Pinnaka A.K."/>
            <person name="Subramanian S."/>
        </authorList>
    </citation>
    <scope>NUCLEOTIDE SEQUENCE [LARGE SCALE GENOMIC DNA]</scope>
    <source>
        <strain evidence="17 18">AK4</strain>
    </source>
</reference>
<dbReference type="GO" id="GO:0046474">
    <property type="term" value="P:glycerophospholipid biosynthetic process"/>
    <property type="evidence" value="ECO:0007669"/>
    <property type="project" value="TreeGrafter"/>
</dbReference>
<organism evidence="17 18">
    <name type="scientific">Caenispirillum salinarum AK4</name>
    <dbReference type="NCBI Taxonomy" id="1238182"/>
    <lineage>
        <taxon>Bacteria</taxon>
        <taxon>Pseudomonadati</taxon>
        <taxon>Pseudomonadota</taxon>
        <taxon>Alphaproteobacteria</taxon>
        <taxon>Rhodospirillales</taxon>
        <taxon>Novispirillaceae</taxon>
        <taxon>Caenispirillum</taxon>
    </lineage>
</organism>
<name>K9H3A7_9PROT</name>
<evidence type="ECO:0000256" key="12">
    <source>
        <dbReference type="ARBA" id="ARBA00023209"/>
    </source>
</evidence>
<evidence type="ECO:0000256" key="11">
    <source>
        <dbReference type="ARBA" id="ARBA00023136"/>
    </source>
</evidence>
<dbReference type="InterPro" id="IPR050324">
    <property type="entry name" value="CDP-alcohol_PTase-I"/>
</dbReference>
<keyword evidence="6" id="KW-0444">Lipid biosynthesis</keyword>